<feature type="region of interest" description="Disordered" evidence="1">
    <location>
        <begin position="1"/>
        <end position="20"/>
    </location>
</feature>
<reference evidence="2" key="1">
    <citation type="submission" date="2023-10" db="EMBL/GenBank/DDBJ databases">
        <authorList>
            <person name="Domelevo Entfellner J.-B."/>
        </authorList>
    </citation>
    <scope>NUCLEOTIDE SEQUENCE</scope>
</reference>
<proteinExistence type="predicted"/>
<keyword evidence="3" id="KW-1185">Reference proteome</keyword>
<organism evidence="2 3">
    <name type="scientific">Sphenostylis stenocarpa</name>
    <dbReference type="NCBI Taxonomy" id="92480"/>
    <lineage>
        <taxon>Eukaryota</taxon>
        <taxon>Viridiplantae</taxon>
        <taxon>Streptophyta</taxon>
        <taxon>Embryophyta</taxon>
        <taxon>Tracheophyta</taxon>
        <taxon>Spermatophyta</taxon>
        <taxon>Magnoliopsida</taxon>
        <taxon>eudicotyledons</taxon>
        <taxon>Gunneridae</taxon>
        <taxon>Pentapetalae</taxon>
        <taxon>rosids</taxon>
        <taxon>fabids</taxon>
        <taxon>Fabales</taxon>
        <taxon>Fabaceae</taxon>
        <taxon>Papilionoideae</taxon>
        <taxon>50 kb inversion clade</taxon>
        <taxon>NPAAA clade</taxon>
        <taxon>indigoferoid/millettioid clade</taxon>
        <taxon>Phaseoleae</taxon>
        <taxon>Sphenostylis</taxon>
    </lineage>
</organism>
<gene>
    <name evidence="2" type="ORF">AYBTSS11_LOCUS22568</name>
</gene>
<dbReference type="Gramene" id="rna-AYBTSS11_LOCUS22568">
    <property type="protein sequence ID" value="CAJ1970583.1"/>
    <property type="gene ID" value="gene-AYBTSS11_LOCUS22568"/>
</dbReference>
<evidence type="ECO:0000313" key="2">
    <source>
        <dbReference type="EMBL" id="CAJ1970583.1"/>
    </source>
</evidence>
<evidence type="ECO:0000256" key="1">
    <source>
        <dbReference type="SAM" id="MobiDB-lite"/>
    </source>
</evidence>
<name>A0AA86VRJ7_9FABA</name>
<dbReference type="AlphaFoldDB" id="A0AA86VRJ7"/>
<dbReference type="EMBL" id="OY731405">
    <property type="protein sequence ID" value="CAJ1970583.1"/>
    <property type="molecule type" value="Genomic_DNA"/>
</dbReference>
<dbReference type="Proteomes" id="UP001189624">
    <property type="component" value="Chromosome 8"/>
</dbReference>
<evidence type="ECO:0000313" key="3">
    <source>
        <dbReference type="Proteomes" id="UP001189624"/>
    </source>
</evidence>
<protein>
    <submittedName>
        <fullName evidence="2">Uncharacterized protein</fullName>
    </submittedName>
</protein>
<accession>A0AA86VRJ7</accession>
<sequence length="75" mass="8570">MKRVLFKSPIASQRTGTRHQAGRGIYSFPIRHLDPRTKSQLPFEPLSLYSKLLLQVGPHNYRGMQKGMGRYEVAA</sequence>